<gene>
    <name evidence="7" type="ORF">EV646_11545</name>
</gene>
<evidence type="ECO:0000313" key="8">
    <source>
        <dbReference type="Proteomes" id="UP000295573"/>
    </source>
</evidence>
<evidence type="ECO:0000313" key="7">
    <source>
        <dbReference type="EMBL" id="TCO41504.1"/>
    </source>
</evidence>
<evidence type="ECO:0000256" key="2">
    <source>
        <dbReference type="ARBA" id="ARBA00022723"/>
    </source>
</evidence>
<dbReference type="Pfam" id="PF13470">
    <property type="entry name" value="PIN_3"/>
    <property type="match status" value="1"/>
</dbReference>
<dbReference type="EMBL" id="SLWR01000015">
    <property type="protein sequence ID" value="TCO41504.1"/>
    <property type="molecule type" value="Genomic_DNA"/>
</dbReference>
<dbReference type="GO" id="GO:0016787">
    <property type="term" value="F:hydrolase activity"/>
    <property type="evidence" value="ECO:0007669"/>
    <property type="project" value="UniProtKB-KW"/>
</dbReference>
<sequence length="104" mass="11399">MIEGLCLPDPDDRHVLAAAIKAHAQVIVTENTKDFPEAMLSDWSIEAQSADDFVRDLIDLNRQAVYAQVQRMADTWQNPPGTVEDVLNGLEHNGLMGSVAALRG</sequence>
<dbReference type="InterPro" id="IPR058652">
    <property type="entry name" value="VapC50_C"/>
</dbReference>
<proteinExistence type="predicted"/>
<reference evidence="7 8" key="1">
    <citation type="journal article" date="2015" name="Stand. Genomic Sci.">
        <title>Genomic Encyclopedia of Bacterial and Archaeal Type Strains, Phase III: the genomes of soil and plant-associated and newly described type strains.</title>
        <authorList>
            <person name="Whitman W.B."/>
            <person name="Woyke T."/>
            <person name="Klenk H.P."/>
            <person name="Zhou Y."/>
            <person name="Lilburn T.G."/>
            <person name="Beck B.J."/>
            <person name="De Vos P."/>
            <person name="Vandamme P."/>
            <person name="Eisen J.A."/>
            <person name="Garrity G."/>
            <person name="Hugenholtz P."/>
            <person name="Kyrpides N.C."/>
        </authorList>
    </citation>
    <scope>NUCLEOTIDE SEQUENCE [LARGE SCALE GENOMIC DNA]</scope>
    <source>
        <strain evidence="7 8">VKM Ac-2541</strain>
    </source>
</reference>
<keyword evidence="4" id="KW-0460">Magnesium</keyword>
<evidence type="ECO:0000256" key="4">
    <source>
        <dbReference type="ARBA" id="ARBA00022842"/>
    </source>
</evidence>
<evidence type="ECO:0000256" key="1">
    <source>
        <dbReference type="ARBA" id="ARBA00022722"/>
    </source>
</evidence>
<feature type="domain" description="PIN" evidence="5">
    <location>
        <begin position="7"/>
        <end position="33"/>
    </location>
</feature>
<dbReference type="GO" id="GO:0046872">
    <property type="term" value="F:metal ion binding"/>
    <property type="evidence" value="ECO:0007669"/>
    <property type="project" value="UniProtKB-KW"/>
</dbReference>
<dbReference type="AlphaFoldDB" id="A0A4R2IAK4"/>
<dbReference type="GO" id="GO:0004518">
    <property type="term" value="F:nuclease activity"/>
    <property type="evidence" value="ECO:0007669"/>
    <property type="project" value="UniProtKB-KW"/>
</dbReference>
<dbReference type="RefSeq" id="WP_199237356.1">
    <property type="nucleotide sequence ID" value="NZ_SLWR01000015.1"/>
</dbReference>
<name>A0A4R2IAK4_9ACTN</name>
<protein>
    <submittedName>
        <fullName evidence="7">PIN domain-containing protein</fullName>
    </submittedName>
</protein>
<accession>A0A4R2IAK4</accession>
<dbReference type="InterPro" id="IPR002716">
    <property type="entry name" value="PIN_dom"/>
</dbReference>
<keyword evidence="8" id="KW-1185">Reference proteome</keyword>
<keyword evidence="1" id="KW-0540">Nuclease</keyword>
<evidence type="ECO:0000256" key="3">
    <source>
        <dbReference type="ARBA" id="ARBA00022801"/>
    </source>
</evidence>
<keyword evidence="2" id="KW-0479">Metal-binding</keyword>
<evidence type="ECO:0000259" key="5">
    <source>
        <dbReference type="Pfam" id="PF13470"/>
    </source>
</evidence>
<feature type="domain" description="VapC50 C-terminal" evidence="6">
    <location>
        <begin position="50"/>
        <end position="103"/>
    </location>
</feature>
<dbReference type="Pfam" id="PF26343">
    <property type="entry name" value="VapC50_C"/>
    <property type="match status" value="1"/>
</dbReference>
<keyword evidence="3" id="KW-0378">Hydrolase</keyword>
<comment type="caution">
    <text evidence="7">The sequence shown here is derived from an EMBL/GenBank/DDBJ whole genome shotgun (WGS) entry which is preliminary data.</text>
</comment>
<dbReference type="Proteomes" id="UP000295573">
    <property type="component" value="Unassembled WGS sequence"/>
</dbReference>
<organism evidence="7 8">
    <name type="scientific">Kribbella antiqua</name>
    <dbReference type="NCBI Taxonomy" id="2512217"/>
    <lineage>
        <taxon>Bacteria</taxon>
        <taxon>Bacillati</taxon>
        <taxon>Actinomycetota</taxon>
        <taxon>Actinomycetes</taxon>
        <taxon>Propionibacteriales</taxon>
        <taxon>Kribbellaceae</taxon>
        <taxon>Kribbella</taxon>
    </lineage>
</organism>
<evidence type="ECO:0000259" key="6">
    <source>
        <dbReference type="Pfam" id="PF26343"/>
    </source>
</evidence>